<feature type="transmembrane region" description="Helical" evidence="1">
    <location>
        <begin position="31"/>
        <end position="50"/>
    </location>
</feature>
<keyword evidence="1" id="KW-1133">Transmembrane helix</keyword>
<feature type="transmembrane region" description="Helical" evidence="1">
    <location>
        <begin position="73"/>
        <end position="92"/>
    </location>
</feature>
<keyword evidence="1" id="KW-0812">Transmembrane</keyword>
<dbReference type="GeneID" id="34522127"/>
<sequence length="135" mass="15920">MKLYQSICMIPCIVGTLFLADKVLQRRFSPLISTGIVTACVYIGGLYWFFAKLLEKQKELTGKQRANFKLHQIFFRVVCFTSLMLICFTKLFFRVENEKFVHRIQGPWKLPLQFVVNILFSGVIFKYQLCELHRQ</sequence>
<evidence type="ECO:0000256" key="1">
    <source>
        <dbReference type="SAM" id="Phobius"/>
    </source>
</evidence>
<dbReference type="AlphaFoldDB" id="W6MPV2"/>
<dbReference type="RefSeq" id="XP_022460739.1">
    <property type="nucleotide sequence ID" value="XM_022601500.1"/>
</dbReference>
<reference evidence="2" key="2">
    <citation type="submission" date="2014-02" db="EMBL/GenBank/DDBJ databases">
        <title>Complete DNA sequence of /Kuraishia capsulata/ illustrates novel genomic features among budding yeasts (/Saccharomycotina/).</title>
        <authorList>
            <person name="Morales L."/>
            <person name="Noel B."/>
            <person name="Porcel B."/>
            <person name="Marcet-Houben M."/>
            <person name="Hullo M-F."/>
            <person name="Sacerdot C."/>
            <person name="Tekaia F."/>
            <person name="Leh-Louis V."/>
            <person name="Despons L."/>
            <person name="Khanna V."/>
            <person name="Aury J-M."/>
            <person name="Barbe V."/>
            <person name="Couloux A."/>
            <person name="Labadie K."/>
            <person name="Pelletier E."/>
            <person name="Souciet J-L."/>
            <person name="Boekhout T."/>
            <person name="Gabaldon T."/>
            <person name="Wincker P."/>
            <person name="Dujon B."/>
        </authorList>
    </citation>
    <scope>NUCLEOTIDE SEQUENCE</scope>
    <source>
        <strain evidence="2">CBS 1993</strain>
    </source>
</reference>
<dbReference type="HOGENOM" id="CLU_1886074_0_0_1"/>
<evidence type="ECO:0000313" key="3">
    <source>
        <dbReference type="Proteomes" id="UP000019384"/>
    </source>
</evidence>
<proteinExistence type="predicted"/>
<keyword evidence="1" id="KW-0472">Membrane</keyword>
<dbReference type="Proteomes" id="UP000019384">
    <property type="component" value="Unassembled WGS sequence"/>
</dbReference>
<organism evidence="2 3">
    <name type="scientific">Kuraishia capsulata CBS 1993</name>
    <dbReference type="NCBI Taxonomy" id="1382522"/>
    <lineage>
        <taxon>Eukaryota</taxon>
        <taxon>Fungi</taxon>
        <taxon>Dikarya</taxon>
        <taxon>Ascomycota</taxon>
        <taxon>Saccharomycotina</taxon>
        <taxon>Pichiomycetes</taxon>
        <taxon>Pichiales</taxon>
        <taxon>Pichiaceae</taxon>
        <taxon>Kuraishia</taxon>
    </lineage>
</organism>
<evidence type="ECO:0000313" key="2">
    <source>
        <dbReference type="EMBL" id="CDK28749.1"/>
    </source>
</evidence>
<name>W6MPV2_9ASCO</name>
<accession>W6MPV2</accession>
<gene>
    <name evidence="2" type="ORF">KUCA_T00004733001</name>
</gene>
<dbReference type="EMBL" id="HG793129">
    <property type="protein sequence ID" value="CDK28749.1"/>
    <property type="molecule type" value="Genomic_DNA"/>
</dbReference>
<protein>
    <submittedName>
        <fullName evidence="2">Uncharacterized protein</fullName>
    </submittedName>
</protein>
<feature type="transmembrane region" description="Helical" evidence="1">
    <location>
        <begin position="112"/>
        <end position="129"/>
    </location>
</feature>
<reference evidence="2" key="1">
    <citation type="submission" date="2013-12" db="EMBL/GenBank/DDBJ databases">
        <authorList>
            <person name="Genoscope - CEA"/>
        </authorList>
    </citation>
    <scope>NUCLEOTIDE SEQUENCE</scope>
    <source>
        <strain evidence="2">CBS 1993</strain>
    </source>
</reference>
<keyword evidence="3" id="KW-1185">Reference proteome</keyword>